<keyword evidence="3" id="KW-1185">Reference proteome</keyword>
<accession>A0A2P5AX98</accession>
<feature type="region of interest" description="Disordered" evidence="1">
    <location>
        <begin position="44"/>
        <end position="65"/>
    </location>
</feature>
<feature type="region of interest" description="Disordered" evidence="1">
    <location>
        <begin position="1"/>
        <end position="23"/>
    </location>
</feature>
<evidence type="ECO:0000313" key="3">
    <source>
        <dbReference type="Proteomes" id="UP000237105"/>
    </source>
</evidence>
<organism evidence="2 3">
    <name type="scientific">Parasponia andersonii</name>
    <name type="common">Sponia andersonii</name>
    <dbReference type="NCBI Taxonomy" id="3476"/>
    <lineage>
        <taxon>Eukaryota</taxon>
        <taxon>Viridiplantae</taxon>
        <taxon>Streptophyta</taxon>
        <taxon>Embryophyta</taxon>
        <taxon>Tracheophyta</taxon>
        <taxon>Spermatophyta</taxon>
        <taxon>Magnoliopsida</taxon>
        <taxon>eudicotyledons</taxon>
        <taxon>Gunneridae</taxon>
        <taxon>Pentapetalae</taxon>
        <taxon>rosids</taxon>
        <taxon>fabids</taxon>
        <taxon>Rosales</taxon>
        <taxon>Cannabaceae</taxon>
        <taxon>Parasponia</taxon>
    </lineage>
</organism>
<reference evidence="3" key="1">
    <citation type="submission" date="2016-06" db="EMBL/GenBank/DDBJ databases">
        <title>Parallel loss of symbiosis genes in relatives of nitrogen-fixing non-legume Parasponia.</title>
        <authorList>
            <person name="Van Velzen R."/>
            <person name="Holmer R."/>
            <person name="Bu F."/>
            <person name="Rutten L."/>
            <person name="Van Zeijl A."/>
            <person name="Liu W."/>
            <person name="Santuari L."/>
            <person name="Cao Q."/>
            <person name="Sharma T."/>
            <person name="Shen D."/>
            <person name="Roswanjaya Y."/>
            <person name="Wardhani T."/>
            <person name="Kalhor M.S."/>
            <person name="Jansen J."/>
            <person name="Van den Hoogen J."/>
            <person name="Gungor B."/>
            <person name="Hartog M."/>
            <person name="Hontelez J."/>
            <person name="Verver J."/>
            <person name="Yang W.-C."/>
            <person name="Schijlen E."/>
            <person name="Repin R."/>
            <person name="Schilthuizen M."/>
            <person name="Schranz E."/>
            <person name="Heidstra R."/>
            <person name="Miyata K."/>
            <person name="Fedorova E."/>
            <person name="Kohlen W."/>
            <person name="Bisseling T."/>
            <person name="Smit S."/>
            <person name="Geurts R."/>
        </authorList>
    </citation>
    <scope>NUCLEOTIDE SEQUENCE [LARGE SCALE GENOMIC DNA]</scope>
    <source>
        <strain evidence="3">cv. WU1-14</strain>
    </source>
</reference>
<evidence type="ECO:0000313" key="2">
    <source>
        <dbReference type="EMBL" id="PON41159.1"/>
    </source>
</evidence>
<protein>
    <submittedName>
        <fullName evidence="2">Uncharacterized protein</fullName>
    </submittedName>
</protein>
<gene>
    <name evidence="2" type="ORF">PanWU01x14_291370</name>
</gene>
<proteinExistence type="predicted"/>
<sequence length="65" mass="6932">MAKEKRSEQGTAKVGTSWVPPSRPPSLTTWAVLSTCLSLIAPRALPGGSQSPPLPWPSPTFTPYL</sequence>
<comment type="caution">
    <text evidence="2">The sequence shown here is derived from an EMBL/GenBank/DDBJ whole genome shotgun (WGS) entry which is preliminary data.</text>
</comment>
<dbReference type="OrthoDB" id="10484638at2759"/>
<dbReference type="AlphaFoldDB" id="A0A2P5AX98"/>
<dbReference type="Proteomes" id="UP000237105">
    <property type="component" value="Unassembled WGS sequence"/>
</dbReference>
<name>A0A2P5AX98_PARAD</name>
<dbReference type="EMBL" id="JXTB01000421">
    <property type="protein sequence ID" value="PON41159.1"/>
    <property type="molecule type" value="Genomic_DNA"/>
</dbReference>
<evidence type="ECO:0000256" key="1">
    <source>
        <dbReference type="SAM" id="MobiDB-lite"/>
    </source>
</evidence>
<feature type="compositionally biased region" description="Pro residues" evidence="1">
    <location>
        <begin position="52"/>
        <end position="65"/>
    </location>
</feature>